<reference evidence="1" key="1">
    <citation type="submission" date="2020-08" db="EMBL/GenBank/DDBJ databases">
        <title>Multicomponent nature underlies the extraordinary mechanical properties of spider dragline silk.</title>
        <authorList>
            <person name="Kono N."/>
            <person name="Nakamura H."/>
            <person name="Mori M."/>
            <person name="Yoshida Y."/>
            <person name="Ohtoshi R."/>
            <person name="Malay A.D."/>
            <person name="Moran D.A.P."/>
            <person name="Tomita M."/>
            <person name="Numata K."/>
            <person name="Arakawa K."/>
        </authorList>
    </citation>
    <scope>NUCLEOTIDE SEQUENCE</scope>
</reference>
<accession>A0A8X6JYR0</accession>
<keyword evidence="2" id="KW-1185">Reference proteome</keyword>
<gene>
    <name evidence="1" type="ORF">NPIL_241721</name>
</gene>
<evidence type="ECO:0000313" key="1">
    <source>
        <dbReference type="EMBL" id="GFS46303.1"/>
    </source>
</evidence>
<dbReference type="AlphaFoldDB" id="A0A8X6JYR0"/>
<comment type="caution">
    <text evidence="1">The sequence shown here is derived from an EMBL/GenBank/DDBJ whole genome shotgun (WGS) entry which is preliminary data.</text>
</comment>
<proteinExistence type="predicted"/>
<dbReference type="Proteomes" id="UP000887013">
    <property type="component" value="Unassembled WGS sequence"/>
</dbReference>
<protein>
    <submittedName>
        <fullName evidence="1">Uncharacterized protein</fullName>
    </submittedName>
</protein>
<dbReference type="EMBL" id="BMAW01044775">
    <property type="protein sequence ID" value="GFS46303.1"/>
    <property type="molecule type" value="Genomic_DNA"/>
</dbReference>
<name>A0A8X6JYR0_NEPPI</name>
<evidence type="ECO:0000313" key="2">
    <source>
        <dbReference type="Proteomes" id="UP000887013"/>
    </source>
</evidence>
<sequence>MGKAHGKFNNTSEIALDVRRIQYVPAVGVRALEITEVGVGMHWICGLAKREFSGFIRFRQMRHFSPGGL</sequence>
<organism evidence="1 2">
    <name type="scientific">Nephila pilipes</name>
    <name type="common">Giant wood spider</name>
    <name type="synonym">Nephila maculata</name>
    <dbReference type="NCBI Taxonomy" id="299642"/>
    <lineage>
        <taxon>Eukaryota</taxon>
        <taxon>Metazoa</taxon>
        <taxon>Ecdysozoa</taxon>
        <taxon>Arthropoda</taxon>
        <taxon>Chelicerata</taxon>
        <taxon>Arachnida</taxon>
        <taxon>Araneae</taxon>
        <taxon>Araneomorphae</taxon>
        <taxon>Entelegynae</taxon>
        <taxon>Araneoidea</taxon>
        <taxon>Nephilidae</taxon>
        <taxon>Nephila</taxon>
    </lineage>
</organism>